<name>A0A1Y1UQW2_9TREE</name>
<dbReference type="AlphaFoldDB" id="A0A1Y1UQW2"/>
<organism evidence="2 3">
    <name type="scientific">Kockovaella imperatae</name>
    <dbReference type="NCBI Taxonomy" id="4999"/>
    <lineage>
        <taxon>Eukaryota</taxon>
        <taxon>Fungi</taxon>
        <taxon>Dikarya</taxon>
        <taxon>Basidiomycota</taxon>
        <taxon>Agaricomycotina</taxon>
        <taxon>Tremellomycetes</taxon>
        <taxon>Tremellales</taxon>
        <taxon>Cuniculitremaceae</taxon>
        <taxon>Kockovaella</taxon>
    </lineage>
</organism>
<dbReference type="GeneID" id="33556560"/>
<evidence type="ECO:0000256" key="1">
    <source>
        <dbReference type="SAM" id="SignalP"/>
    </source>
</evidence>
<dbReference type="InParanoid" id="A0A1Y1UQW2"/>
<dbReference type="RefSeq" id="XP_021873752.1">
    <property type="nucleotide sequence ID" value="XM_022014752.1"/>
</dbReference>
<gene>
    <name evidence="2" type="ORF">BD324DRAFT_615706</name>
</gene>
<keyword evidence="1" id="KW-0732">Signal</keyword>
<sequence>MLSNLYTLLFTLLVSSAAMADRTVRINAVDGACIRTGSSCGGGMTLQLKDDGTPYPTLDYHVGVPGVAEKEEVGCHWEGKLDDGVDQVTFTFSSGPDYLYPCGPQKGITMVCDNPPATCASTPRENV</sequence>
<feature type="signal peptide" evidence="1">
    <location>
        <begin position="1"/>
        <end position="20"/>
    </location>
</feature>
<keyword evidence="3" id="KW-1185">Reference proteome</keyword>
<reference evidence="2 3" key="1">
    <citation type="submission" date="2017-03" db="EMBL/GenBank/DDBJ databases">
        <title>Widespread Adenine N6-methylation of Active Genes in Fungi.</title>
        <authorList>
            <consortium name="DOE Joint Genome Institute"/>
            <person name="Mondo S.J."/>
            <person name="Dannebaum R.O."/>
            <person name="Kuo R.C."/>
            <person name="Louie K.B."/>
            <person name="Bewick A.J."/>
            <person name="Labutti K."/>
            <person name="Haridas S."/>
            <person name="Kuo A."/>
            <person name="Salamov A."/>
            <person name="Ahrendt S.R."/>
            <person name="Lau R."/>
            <person name="Bowen B.P."/>
            <person name="Lipzen A."/>
            <person name="Sullivan W."/>
            <person name="Andreopoulos W.B."/>
            <person name="Clum A."/>
            <person name="Lindquist E."/>
            <person name="Daum C."/>
            <person name="Northen T.R."/>
            <person name="Ramamoorthy G."/>
            <person name="Schmitz R.J."/>
            <person name="Gryganskyi A."/>
            <person name="Culley D."/>
            <person name="Magnuson J."/>
            <person name="James T.Y."/>
            <person name="O'Malley M.A."/>
            <person name="Stajich J.E."/>
            <person name="Spatafora J.W."/>
            <person name="Visel A."/>
            <person name="Grigoriev I.V."/>
        </authorList>
    </citation>
    <scope>NUCLEOTIDE SEQUENCE [LARGE SCALE GENOMIC DNA]</scope>
    <source>
        <strain evidence="2 3">NRRL Y-17943</strain>
    </source>
</reference>
<proteinExistence type="predicted"/>
<evidence type="ECO:0000313" key="3">
    <source>
        <dbReference type="Proteomes" id="UP000193218"/>
    </source>
</evidence>
<feature type="chain" id="PRO_5011004152" evidence="1">
    <location>
        <begin position="21"/>
        <end position="127"/>
    </location>
</feature>
<dbReference type="EMBL" id="NBSH01000002">
    <property type="protein sequence ID" value="ORX39967.1"/>
    <property type="molecule type" value="Genomic_DNA"/>
</dbReference>
<comment type="caution">
    <text evidence="2">The sequence shown here is derived from an EMBL/GenBank/DDBJ whole genome shotgun (WGS) entry which is preliminary data.</text>
</comment>
<dbReference type="Proteomes" id="UP000193218">
    <property type="component" value="Unassembled WGS sequence"/>
</dbReference>
<evidence type="ECO:0000313" key="2">
    <source>
        <dbReference type="EMBL" id="ORX39967.1"/>
    </source>
</evidence>
<protein>
    <submittedName>
        <fullName evidence="2">Uncharacterized protein</fullName>
    </submittedName>
</protein>
<accession>A0A1Y1UQW2</accession>